<sequence length="227" mass="25341">MITEEFEEAKAEYKRLFPSSPFFETWVPSTKFLAADYDLNGNLSISREDTGIYGIAFGEKPLIPTSWKNFSLESIGANSLSSDCKVVAEWDSYWAPTVPGVFEESLQSSDLVIEEFLKEHAPDSSVYPGNQEILQWIEIHENAQLMAVAALCRWQSGGVVISSVATHRGYRGQGHGKALIKKCLIAGFLLGEDCLSLGVRHQNESAQRLYASAGFTLMHNFTYCERR</sequence>
<dbReference type="SUPFAM" id="SSF55729">
    <property type="entry name" value="Acyl-CoA N-acyltransferases (Nat)"/>
    <property type="match status" value="1"/>
</dbReference>
<organism evidence="2">
    <name type="scientific">freshwater metagenome</name>
    <dbReference type="NCBI Taxonomy" id="449393"/>
    <lineage>
        <taxon>unclassified sequences</taxon>
        <taxon>metagenomes</taxon>
        <taxon>ecological metagenomes</taxon>
    </lineage>
</organism>
<feature type="domain" description="N-acetyltransferase" evidence="1">
    <location>
        <begin position="96"/>
        <end position="227"/>
    </location>
</feature>
<dbReference type="InterPro" id="IPR016181">
    <property type="entry name" value="Acyl_CoA_acyltransferase"/>
</dbReference>
<dbReference type="AlphaFoldDB" id="A0A6J7EQ76"/>
<name>A0A6J7EQ76_9ZZZZ</name>
<dbReference type="GO" id="GO:0016747">
    <property type="term" value="F:acyltransferase activity, transferring groups other than amino-acyl groups"/>
    <property type="evidence" value="ECO:0007669"/>
    <property type="project" value="InterPro"/>
</dbReference>
<proteinExistence type="predicted"/>
<dbReference type="CDD" id="cd04301">
    <property type="entry name" value="NAT_SF"/>
    <property type="match status" value="1"/>
</dbReference>
<dbReference type="PROSITE" id="PS51186">
    <property type="entry name" value="GNAT"/>
    <property type="match status" value="1"/>
</dbReference>
<dbReference type="InterPro" id="IPR000182">
    <property type="entry name" value="GNAT_dom"/>
</dbReference>
<protein>
    <submittedName>
        <fullName evidence="2">Unannotated protein</fullName>
    </submittedName>
</protein>
<evidence type="ECO:0000313" key="2">
    <source>
        <dbReference type="EMBL" id="CAB4884361.1"/>
    </source>
</evidence>
<gene>
    <name evidence="2" type="ORF">UFOPK3482_00453</name>
</gene>
<dbReference type="Pfam" id="PF00583">
    <property type="entry name" value="Acetyltransf_1"/>
    <property type="match status" value="1"/>
</dbReference>
<dbReference type="EMBL" id="CAFBLZ010000026">
    <property type="protein sequence ID" value="CAB4884361.1"/>
    <property type="molecule type" value="Genomic_DNA"/>
</dbReference>
<dbReference type="Gene3D" id="3.40.630.30">
    <property type="match status" value="1"/>
</dbReference>
<evidence type="ECO:0000259" key="1">
    <source>
        <dbReference type="PROSITE" id="PS51186"/>
    </source>
</evidence>
<reference evidence="2" key="1">
    <citation type="submission" date="2020-05" db="EMBL/GenBank/DDBJ databases">
        <authorList>
            <person name="Chiriac C."/>
            <person name="Salcher M."/>
            <person name="Ghai R."/>
            <person name="Kavagutti S V."/>
        </authorList>
    </citation>
    <scope>NUCLEOTIDE SEQUENCE</scope>
</reference>
<accession>A0A6J7EQ76</accession>